<evidence type="ECO:0000313" key="3">
    <source>
        <dbReference type="Proteomes" id="UP001630127"/>
    </source>
</evidence>
<comment type="caution">
    <text evidence="2">The sequence shown here is derived from an EMBL/GenBank/DDBJ whole genome shotgun (WGS) entry which is preliminary data.</text>
</comment>
<dbReference type="AlphaFoldDB" id="A0ABD3A9Z7"/>
<feature type="domain" description="MULE transposase" evidence="1">
    <location>
        <begin position="34"/>
        <end position="103"/>
    </location>
</feature>
<sequence length="121" mass="14533">MYDVNEEGRLHKFFFFFFRTDPRLTFDNQKFGEVVVFDTTYKTNEYKKPLIVFARINNNFYSIIFGCAFETYEWVLQTFIDVMGMKRPISVMTDGDKAMRKAIFRRLCINYDHSTLIGMRL</sequence>
<name>A0ABD3A9Z7_9GENT</name>
<keyword evidence="3" id="KW-1185">Reference proteome</keyword>
<dbReference type="PANTHER" id="PTHR47718">
    <property type="entry name" value="OS01G0519700 PROTEIN"/>
    <property type="match status" value="1"/>
</dbReference>
<reference evidence="2 3" key="1">
    <citation type="submission" date="2024-11" db="EMBL/GenBank/DDBJ databases">
        <title>A near-complete genome assembly of Cinchona calisaya.</title>
        <authorList>
            <person name="Lian D.C."/>
            <person name="Zhao X.W."/>
            <person name="Wei L."/>
        </authorList>
    </citation>
    <scope>NUCLEOTIDE SEQUENCE [LARGE SCALE GENOMIC DNA]</scope>
    <source>
        <tissue evidence="2">Nenye</tissue>
    </source>
</reference>
<dbReference type="Proteomes" id="UP001630127">
    <property type="component" value="Unassembled WGS sequence"/>
</dbReference>
<gene>
    <name evidence="2" type="ORF">ACH5RR_012303</name>
</gene>
<dbReference type="InterPro" id="IPR018289">
    <property type="entry name" value="MULE_transposase_dom"/>
</dbReference>
<protein>
    <recommendedName>
        <fullName evidence="1">MULE transposase domain-containing protein</fullName>
    </recommendedName>
</protein>
<dbReference type="PANTHER" id="PTHR47718:SF13">
    <property type="entry name" value="OS09G0290500 PROTEIN"/>
    <property type="match status" value="1"/>
</dbReference>
<accession>A0ABD3A9Z7</accession>
<organism evidence="2 3">
    <name type="scientific">Cinchona calisaya</name>
    <dbReference type="NCBI Taxonomy" id="153742"/>
    <lineage>
        <taxon>Eukaryota</taxon>
        <taxon>Viridiplantae</taxon>
        <taxon>Streptophyta</taxon>
        <taxon>Embryophyta</taxon>
        <taxon>Tracheophyta</taxon>
        <taxon>Spermatophyta</taxon>
        <taxon>Magnoliopsida</taxon>
        <taxon>eudicotyledons</taxon>
        <taxon>Gunneridae</taxon>
        <taxon>Pentapetalae</taxon>
        <taxon>asterids</taxon>
        <taxon>lamiids</taxon>
        <taxon>Gentianales</taxon>
        <taxon>Rubiaceae</taxon>
        <taxon>Cinchonoideae</taxon>
        <taxon>Cinchoneae</taxon>
        <taxon>Cinchona</taxon>
    </lineage>
</organism>
<dbReference type="EMBL" id="JBJUIK010000005">
    <property type="protein sequence ID" value="KAL3527647.1"/>
    <property type="molecule type" value="Genomic_DNA"/>
</dbReference>
<evidence type="ECO:0000259" key="1">
    <source>
        <dbReference type="Pfam" id="PF10551"/>
    </source>
</evidence>
<evidence type="ECO:0000313" key="2">
    <source>
        <dbReference type="EMBL" id="KAL3527647.1"/>
    </source>
</evidence>
<dbReference type="Pfam" id="PF10551">
    <property type="entry name" value="MULE"/>
    <property type="match status" value="1"/>
</dbReference>
<proteinExistence type="predicted"/>